<proteinExistence type="predicted"/>
<organism evidence="2 3">
    <name type="scientific">[Myrmecia] bisecta</name>
    <dbReference type="NCBI Taxonomy" id="41462"/>
    <lineage>
        <taxon>Eukaryota</taxon>
        <taxon>Viridiplantae</taxon>
        <taxon>Chlorophyta</taxon>
        <taxon>core chlorophytes</taxon>
        <taxon>Trebouxiophyceae</taxon>
        <taxon>Trebouxiales</taxon>
        <taxon>Trebouxiaceae</taxon>
        <taxon>Myrmecia</taxon>
    </lineage>
</organism>
<keyword evidence="3" id="KW-1185">Reference proteome</keyword>
<evidence type="ECO:0000256" key="1">
    <source>
        <dbReference type="SAM" id="MobiDB-lite"/>
    </source>
</evidence>
<dbReference type="Proteomes" id="UP001489004">
    <property type="component" value="Unassembled WGS sequence"/>
</dbReference>
<dbReference type="AlphaFoldDB" id="A0AAW1PG25"/>
<protein>
    <submittedName>
        <fullName evidence="2">Uncharacterized protein</fullName>
    </submittedName>
</protein>
<accession>A0AAW1PG25</accession>
<reference evidence="2 3" key="1">
    <citation type="journal article" date="2024" name="Nat. Commun.">
        <title>Phylogenomics reveals the evolutionary origins of lichenization in chlorophyte algae.</title>
        <authorList>
            <person name="Puginier C."/>
            <person name="Libourel C."/>
            <person name="Otte J."/>
            <person name="Skaloud P."/>
            <person name="Haon M."/>
            <person name="Grisel S."/>
            <person name="Petersen M."/>
            <person name="Berrin J.G."/>
            <person name="Delaux P.M."/>
            <person name="Dal Grande F."/>
            <person name="Keller J."/>
        </authorList>
    </citation>
    <scope>NUCLEOTIDE SEQUENCE [LARGE SCALE GENOMIC DNA]</scope>
    <source>
        <strain evidence="2 3">SAG 2043</strain>
    </source>
</reference>
<sequence length="83" mass="8948">MQAALIQFTEPRKRKRAADTAKAEGHRPCIPSRTLLSRATGVPATLLSQTELQILEGLSWQVFNFDVASASVLPGLGEGCDPQ</sequence>
<name>A0AAW1PG25_9CHLO</name>
<comment type="caution">
    <text evidence="2">The sequence shown here is derived from an EMBL/GenBank/DDBJ whole genome shotgun (WGS) entry which is preliminary data.</text>
</comment>
<evidence type="ECO:0000313" key="2">
    <source>
        <dbReference type="EMBL" id="KAK9808848.1"/>
    </source>
</evidence>
<evidence type="ECO:0000313" key="3">
    <source>
        <dbReference type="Proteomes" id="UP001489004"/>
    </source>
</evidence>
<gene>
    <name evidence="2" type="ORF">WJX72_004960</name>
</gene>
<feature type="region of interest" description="Disordered" evidence="1">
    <location>
        <begin position="1"/>
        <end position="25"/>
    </location>
</feature>
<dbReference type="EMBL" id="JALJOR010000011">
    <property type="protein sequence ID" value="KAK9808848.1"/>
    <property type="molecule type" value="Genomic_DNA"/>
</dbReference>